<keyword evidence="9 10" id="KW-0227">DNA damage</keyword>
<comment type="function">
    <text evidence="9 10">The RecF protein is involved in DNA metabolism; it is required for DNA replication and normal SOS inducibility. RecF binds preferentially to single-stranded, linear DNA. It also seems to bind ATP.</text>
</comment>
<comment type="caution">
    <text evidence="12">The sequence shown here is derived from an EMBL/GenBank/DDBJ whole genome shotgun (WGS) entry which is preliminary data.</text>
</comment>
<comment type="similarity">
    <text evidence="2 9 10">Belongs to the RecF family.</text>
</comment>
<reference evidence="13" key="1">
    <citation type="journal article" date="2019" name="Int. J. Syst. Evol. Microbiol.">
        <title>The Global Catalogue of Microorganisms (GCM) 10K type strain sequencing project: providing services to taxonomists for standard genome sequencing and annotation.</title>
        <authorList>
            <consortium name="The Broad Institute Genomics Platform"/>
            <consortium name="The Broad Institute Genome Sequencing Center for Infectious Disease"/>
            <person name="Wu L."/>
            <person name="Ma J."/>
        </authorList>
    </citation>
    <scope>NUCLEOTIDE SEQUENCE [LARGE SCALE GENOMIC DNA]</scope>
    <source>
        <strain evidence="13">JCM 14162</strain>
    </source>
</reference>
<evidence type="ECO:0000256" key="7">
    <source>
        <dbReference type="ARBA" id="ARBA00022840"/>
    </source>
</evidence>
<evidence type="ECO:0000256" key="10">
    <source>
        <dbReference type="RuleBase" id="RU000578"/>
    </source>
</evidence>
<dbReference type="InterPro" id="IPR003395">
    <property type="entry name" value="RecF/RecN/SMC_N"/>
</dbReference>
<dbReference type="InterPro" id="IPR001238">
    <property type="entry name" value="DNA-binding_RecF"/>
</dbReference>
<keyword evidence="7 9" id="KW-0067">ATP-binding</keyword>
<keyword evidence="9 10" id="KW-0234">DNA repair</keyword>
<evidence type="ECO:0000256" key="6">
    <source>
        <dbReference type="ARBA" id="ARBA00022741"/>
    </source>
</evidence>
<dbReference type="EMBL" id="BAAAEM010000002">
    <property type="protein sequence ID" value="GAA0473531.1"/>
    <property type="molecule type" value="Genomic_DNA"/>
</dbReference>
<evidence type="ECO:0000256" key="9">
    <source>
        <dbReference type="HAMAP-Rule" id="MF_00365"/>
    </source>
</evidence>
<evidence type="ECO:0000256" key="5">
    <source>
        <dbReference type="ARBA" id="ARBA00022705"/>
    </source>
</evidence>
<dbReference type="NCBIfam" id="TIGR00611">
    <property type="entry name" value="recf"/>
    <property type="match status" value="1"/>
</dbReference>
<evidence type="ECO:0000259" key="11">
    <source>
        <dbReference type="Pfam" id="PF02463"/>
    </source>
</evidence>
<feature type="binding site" evidence="9">
    <location>
        <begin position="30"/>
        <end position="37"/>
    </location>
    <ligand>
        <name>ATP</name>
        <dbReference type="ChEBI" id="CHEBI:30616"/>
    </ligand>
</feature>
<dbReference type="PANTHER" id="PTHR32182:SF0">
    <property type="entry name" value="DNA REPLICATION AND REPAIR PROTEIN RECF"/>
    <property type="match status" value="1"/>
</dbReference>
<sequence>MTISRLTLQNFRNYPQLRLETAPGFVVLSGDNGAGKTNILEAVSLLSPGRGLRRAPIKDMASEGSSGDFAVAAELGDIQLGTGTSMEYPERRKTRVNGAAVPTNDLAQWLSILWLTPAMDRLFMEGASGRRNFLDRLVTALEPEHARSCTRYDAARRERNRLLADEYMPDSEWLDALDGQLASFGSAVAEARFRITQALNDALAKTDDGLFAAAKLHLDDKQQRSEQELLQALGINRQADRRAGRTLNGPHRADLTVFHRAKDQAAEKCSTGEQKALLFSIILAHADLIADQRGSRPILLLDEVAAHLDPQRRAALFSKLKEKGGQVWLTGTEPGLFDDVPDDALHFKVAGGTVTKR</sequence>
<dbReference type="Proteomes" id="UP001500713">
    <property type="component" value="Unassembled WGS sequence"/>
</dbReference>
<accession>A0ABP3K8N7</accession>
<dbReference type="SUPFAM" id="SSF52540">
    <property type="entry name" value="P-loop containing nucleoside triphosphate hydrolases"/>
    <property type="match status" value="1"/>
</dbReference>
<dbReference type="HAMAP" id="MF_00365">
    <property type="entry name" value="RecF"/>
    <property type="match status" value="1"/>
</dbReference>
<evidence type="ECO:0000313" key="13">
    <source>
        <dbReference type="Proteomes" id="UP001500713"/>
    </source>
</evidence>
<keyword evidence="4 9" id="KW-0963">Cytoplasm</keyword>
<keyword evidence="13" id="KW-1185">Reference proteome</keyword>
<comment type="subcellular location">
    <subcellularLocation>
        <location evidence="1 9 10">Cytoplasm</location>
    </subcellularLocation>
</comment>
<dbReference type="PANTHER" id="PTHR32182">
    <property type="entry name" value="DNA REPLICATION AND REPAIR PROTEIN RECF"/>
    <property type="match status" value="1"/>
</dbReference>
<gene>
    <name evidence="9 12" type="primary">recF</name>
    <name evidence="12" type="ORF">GCM10009096_13560</name>
</gene>
<evidence type="ECO:0000256" key="1">
    <source>
        <dbReference type="ARBA" id="ARBA00004496"/>
    </source>
</evidence>
<dbReference type="RefSeq" id="WP_229956115.1">
    <property type="nucleotide sequence ID" value="NZ_BAAAEM010000002.1"/>
</dbReference>
<dbReference type="Pfam" id="PF02463">
    <property type="entry name" value="SMC_N"/>
    <property type="match status" value="1"/>
</dbReference>
<dbReference type="PROSITE" id="PS00617">
    <property type="entry name" value="RECF_1"/>
    <property type="match status" value="1"/>
</dbReference>
<keyword evidence="6 9" id="KW-0547">Nucleotide-binding</keyword>
<dbReference type="InterPro" id="IPR042174">
    <property type="entry name" value="RecF_2"/>
</dbReference>
<dbReference type="Gene3D" id="3.40.50.300">
    <property type="entry name" value="P-loop containing nucleotide triphosphate hydrolases"/>
    <property type="match status" value="1"/>
</dbReference>
<organism evidence="12 13">
    <name type="scientific">Parasphingorhabdus litoris</name>
    <dbReference type="NCBI Taxonomy" id="394733"/>
    <lineage>
        <taxon>Bacteria</taxon>
        <taxon>Pseudomonadati</taxon>
        <taxon>Pseudomonadota</taxon>
        <taxon>Alphaproteobacteria</taxon>
        <taxon>Sphingomonadales</taxon>
        <taxon>Sphingomonadaceae</taxon>
        <taxon>Parasphingorhabdus</taxon>
    </lineage>
</organism>
<keyword evidence="8 9" id="KW-0238">DNA-binding</keyword>
<evidence type="ECO:0000313" key="12">
    <source>
        <dbReference type="EMBL" id="GAA0473531.1"/>
    </source>
</evidence>
<evidence type="ECO:0000256" key="8">
    <source>
        <dbReference type="ARBA" id="ARBA00023125"/>
    </source>
</evidence>
<feature type="domain" description="RecF/RecN/SMC N-terminal" evidence="11">
    <location>
        <begin position="3"/>
        <end position="336"/>
    </location>
</feature>
<name>A0ABP3K8N7_9SPHN</name>
<dbReference type="InterPro" id="IPR027417">
    <property type="entry name" value="P-loop_NTPase"/>
</dbReference>
<keyword evidence="5 9" id="KW-0235">DNA replication</keyword>
<evidence type="ECO:0000256" key="4">
    <source>
        <dbReference type="ARBA" id="ARBA00022490"/>
    </source>
</evidence>
<evidence type="ECO:0000256" key="3">
    <source>
        <dbReference type="ARBA" id="ARBA00020170"/>
    </source>
</evidence>
<proteinExistence type="inferred from homology"/>
<dbReference type="InterPro" id="IPR018078">
    <property type="entry name" value="DNA-binding_RecF_CS"/>
</dbReference>
<keyword evidence="9 10" id="KW-0742">SOS response</keyword>
<dbReference type="Gene3D" id="1.20.1050.90">
    <property type="entry name" value="RecF/RecN/SMC, N-terminal domain"/>
    <property type="match status" value="1"/>
</dbReference>
<dbReference type="PROSITE" id="PS00618">
    <property type="entry name" value="RECF_2"/>
    <property type="match status" value="1"/>
</dbReference>
<protein>
    <recommendedName>
        <fullName evidence="3 9">DNA replication and repair protein RecF</fullName>
    </recommendedName>
</protein>
<evidence type="ECO:0000256" key="2">
    <source>
        <dbReference type="ARBA" id="ARBA00008016"/>
    </source>
</evidence>